<gene>
    <name evidence="2" type="ORF">PHYBLDRAFT_164145</name>
</gene>
<evidence type="ECO:0000313" key="2">
    <source>
        <dbReference type="EMBL" id="OAD79063.1"/>
    </source>
</evidence>
<dbReference type="Proteomes" id="UP000077315">
    <property type="component" value="Unassembled WGS sequence"/>
</dbReference>
<dbReference type="AlphaFoldDB" id="A0A162UZW3"/>
<evidence type="ECO:0000256" key="1">
    <source>
        <dbReference type="SAM" id="Phobius"/>
    </source>
</evidence>
<name>A0A162UZW3_PHYB8</name>
<protein>
    <submittedName>
        <fullName evidence="2">Uncharacterized protein</fullName>
    </submittedName>
</protein>
<keyword evidence="1" id="KW-0812">Transmembrane</keyword>
<dbReference type="EMBL" id="KV440973">
    <property type="protein sequence ID" value="OAD79063.1"/>
    <property type="molecule type" value="Genomic_DNA"/>
</dbReference>
<keyword evidence="1" id="KW-0472">Membrane</keyword>
<proteinExistence type="predicted"/>
<dbReference type="InParanoid" id="A0A162UZW3"/>
<sequence>MEVASAPSSISKNIDEKEFSAHQIEKMFAKEQEIMKRKQEKNIERLIALHSESIAKGTISLLPSESTISELGIKDVIPINKVSISDLSPTNSPSTPLSSPTFSFSPLLFSAIILCKIIVSWFHIFAGLATIAKYACNILNAHSTFFLTATCVFAKF</sequence>
<dbReference type="RefSeq" id="XP_018297103.1">
    <property type="nucleotide sequence ID" value="XM_018434952.1"/>
</dbReference>
<evidence type="ECO:0000313" key="3">
    <source>
        <dbReference type="Proteomes" id="UP000077315"/>
    </source>
</evidence>
<keyword evidence="3" id="KW-1185">Reference proteome</keyword>
<dbReference type="GeneID" id="28995858"/>
<reference evidence="3" key="1">
    <citation type="submission" date="2015-06" db="EMBL/GenBank/DDBJ databases">
        <title>Expansion of signal transduction pathways in fungi by whole-genome duplication.</title>
        <authorList>
            <consortium name="DOE Joint Genome Institute"/>
            <person name="Corrochano L.M."/>
            <person name="Kuo A."/>
            <person name="Marcet-Houben M."/>
            <person name="Polaino S."/>
            <person name="Salamov A."/>
            <person name="Villalobos J.M."/>
            <person name="Alvarez M.I."/>
            <person name="Avalos J."/>
            <person name="Benito E.P."/>
            <person name="Benoit I."/>
            <person name="Burger G."/>
            <person name="Camino L.P."/>
            <person name="Canovas D."/>
            <person name="Cerda-Olmedo E."/>
            <person name="Cheng J.-F."/>
            <person name="Dominguez A."/>
            <person name="Elias M."/>
            <person name="Eslava A.P."/>
            <person name="Glaser F."/>
            <person name="Grimwood J."/>
            <person name="Gutierrez G."/>
            <person name="Heitman J."/>
            <person name="Henrissat B."/>
            <person name="Iturriaga E.A."/>
            <person name="Lang B.F."/>
            <person name="Lavin J.L."/>
            <person name="Lee S."/>
            <person name="Li W."/>
            <person name="Lindquist E."/>
            <person name="Lopez-Garcia S."/>
            <person name="Luque E.M."/>
            <person name="Marcos A.T."/>
            <person name="Martin J."/>
            <person name="McCluskey K."/>
            <person name="Medina H.R."/>
            <person name="Miralles-Duran A."/>
            <person name="Miyazaki A."/>
            <person name="Munoz-Torres E."/>
            <person name="Oguiza J.A."/>
            <person name="Ohm R."/>
            <person name="Olmedo M."/>
            <person name="Orejas M."/>
            <person name="Ortiz-Castellanos L."/>
            <person name="Pisabarro A.G."/>
            <person name="Rodriguez-Romero J."/>
            <person name="Ruiz-Herrera J."/>
            <person name="Ruiz-Vazquez R."/>
            <person name="Sanz C."/>
            <person name="Schackwitz W."/>
            <person name="Schmutz J."/>
            <person name="Shahriari M."/>
            <person name="Shelest E."/>
            <person name="Silva-Franco F."/>
            <person name="Soanes D."/>
            <person name="Syed K."/>
            <person name="Tagua V.G."/>
            <person name="Talbot N.J."/>
            <person name="Thon M."/>
            <person name="De vries R.P."/>
            <person name="Wiebenga A."/>
            <person name="Yadav J.S."/>
            <person name="Braun E.L."/>
            <person name="Baker S."/>
            <person name="Garre V."/>
            <person name="Horwitz B."/>
            <person name="Torres-Martinez S."/>
            <person name="Idnurm A."/>
            <person name="Herrera-Estrella A."/>
            <person name="Gabaldon T."/>
            <person name="Grigoriev I.V."/>
        </authorList>
    </citation>
    <scope>NUCLEOTIDE SEQUENCE [LARGE SCALE GENOMIC DNA]</scope>
    <source>
        <strain evidence="3">NRRL 1555(-)</strain>
    </source>
</reference>
<dbReference type="VEuPathDB" id="FungiDB:PHYBLDRAFT_164145"/>
<organism evidence="2 3">
    <name type="scientific">Phycomyces blakesleeanus (strain ATCC 8743b / DSM 1359 / FGSC 10004 / NBRC 33097 / NRRL 1555)</name>
    <dbReference type="NCBI Taxonomy" id="763407"/>
    <lineage>
        <taxon>Eukaryota</taxon>
        <taxon>Fungi</taxon>
        <taxon>Fungi incertae sedis</taxon>
        <taxon>Mucoromycota</taxon>
        <taxon>Mucoromycotina</taxon>
        <taxon>Mucoromycetes</taxon>
        <taxon>Mucorales</taxon>
        <taxon>Phycomycetaceae</taxon>
        <taxon>Phycomyces</taxon>
    </lineage>
</organism>
<keyword evidence="1" id="KW-1133">Transmembrane helix</keyword>
<accession>A0A162UZW3</accession>
<feature type="transmembrane region" description="Helical" evidence="1">
    <location>
        <begin position="107"/>
        <end position="132"/>
    </location>
</feature>